<evidence type="ECO:0000256" key="2">
    <source>
        <dbReference type="ARBA" id="ARBA00005617"/>
    </source>
</evidence>
<name>A0A6J8D714_MYTCO</name>
<dbReference type="Pfam" id="PF20145">
    <property type="entry name" value="ARMET_N"/>
    <property type="match status" value="1"/>
</dbReference>
<dbReference type="Proteomes" id="UP000507470">
    <property type="component" value="Unassembled WGS sequence"/>
</dbReference>
<gene>
    <name evidence="12" type="ORF">MCOR_36858</name>
</gene>
<comment type="subcellular location">
    <subcellularLocation>
        <location evidence="1">Secreted</location>
    </subcellularLocation>
</comment>
<keyword evidence="13" id="KW-1185">Reference proteome</keyword>
<evidence type="ECO:0000313" key="13">
    <source>
        <dbReference type="Proteomes" id="UP000507470"/>
    </source>
</evidence>
<keyword evidence="6" id="KW-1015">Disulfide bond</keyword>
<protein>
    <recommendedName>
        <fullName evidence="3">Mesencephalic astrocyte-derived neurotrophic factor homolog</fullName>
    </recommendedName>
    <alternativeName>
        <fullName evidence="7">MANF/CDNF-like protein</fullName>
    </alternativeName>
</protein>
<feature type="signal peptide" evidence="9">
    <location>
        <begin position="1"/>
        <end position="23"/>
    </location>
</feature>
<dbReference type="InterPro" id="IPR045332">
    <property type="entry name" value="ARMET_N"/>
</dbReference>
<feature type="domain" description="ARMET N-terminal" evidence="11">
    <location>
        <begin position="28"/>
        <end position="123"/>
    </location>
</feature>
<dbReference type="GO" id="GO:0031175">
    <property type="term" value="P:neuron projection development"/>
    <property type="evidence" value="ECO:0007669"/>
    <property type="project" value="TreeGrafter"/>
</dbReference>
<reference evidence="12 13" key="1">
    <citation type="submission" date="2020-06" db="EMBL/GenBank/DDBJ databases">
        <authorList>
            <person name="Li R."/>
            <person name="Bekaert M."/>
        </authorList>
    </citation>
    <scope>NUCLEOTIDE SEQUENCE [LARGE SCALE GENOMIC DNA]</scope>
    <source>
        <strain evidence="13">wild</strain>
    </source>
</reference>
<dbReference type="GO" id="GO:0005783">
    <property type="term" value="C:endoplasmic reticulum"/>
    <property type="evidence" value="ECO:0007669"/>
    <property type="project" value="TreeGrafter"/>
</dbReference>
<dbReference type="Pfam" id="PF10208">
    <property type="entry name" value="ARMET_C"/>
    <property type="match status" value="1"/>
</dbReference>
<dbReference type="Gene3D" id="1.10.720.30">
    <property type="entry name" value="SAP domain"/>
    <property type="match status" value="1"/>
</dbReference>
<dbReference type="OrthoDB" id="5597848at2759"/>
<evidence type="ECO:0000256" key="6">
    <source>
        <dbReference type="ARBA" id="ARBA00023157"/>
    </source>
</evidence>
<keyword evidence="8" id="KW-0175">Coiled coil</keyword>
<evidence type="ECO:0000256" key="8">
    <source>
        <dbReference type="SAM" id="Coils"/>
    </source>
</evidence>
<accession>A0A6J8D714</accession>
<dbReference type="PANTHER" id="PTHR12990:SF5">
    <property type="entry name" value="MESENCEPHALIC ASTROCYTE-DERIVED NEUROTROPHIC FACTOR HOMOLOG"/>
    <property type="match status" value="1"/>
</dbReference>
<feature type="domain" description="ARMET C-terminal" evidence="10">
    <location>
        <begin position="127"/>
        <end position="171"/>
    </location>
</feature>
<evidence type="ECO:0000256" key="1">
    <source>
        <dbReference type="ARBA" id="ARBA00004613"/>
    </source>
</evidence>
<proteinExistence type="inferred from homology"/>
<dbReference type="Gene3D" id="1.10.225.10">
    <property type="entry name" value="Saposin-like"/>
    <property type="match status" value="1"/>
</dbReference>
<dbReference type="SUPFAM" id="SSF68906">
    <property type="entry name" value="SAP domain"/>
    <property type="match status" value="1"/>
</dbReference>
<dbReference type="InterPro" id="IPR045333">
    <property type="entry name" value="ARMET-like"/>
</dbReference>
<dbReference type="GO" id="GO:0071542">
    <property type="term" value="P:dopaminergic neuron differentiation"/>
    <property type="evidence" value="ECO:0007669"/>
    <property type="project" value="TreeGrafter"/>
</dbReference>
<evidence type="ECO:0000256" key="9">
    <source>
        <dbReference type="SAM" id="SignalP"/>
    </source>
</evidence>
<feature type="coiled-coil region" evidence="8">
    <location>
        <begin position="40"/>
        <end position="71"/>
    </location>
</feature>
<evidence type="ECO:0000259" key="11">
    <source>
        <dbReference type="Pfam" id="PF20145"/>
    </source>
</evidence>
<keyword evidence="5 9" id="KW-0732">Signal</keyword>
<evidence type="ECO:0000259" key="10">
    <source>
        <dbReference type="Pfam" id="PF10208"/>
    </source>
</evidence>
<sequence length="183" mass="20909">MKIEIMSWVALSCLWLMFAGSAALKEGQCEVCVKVLDRFVNSLDEDVKKNQEKVEQELKNFCKNLKNKEERFCYYIGGLETSATNILRMISKPIGYHMPAEKLCSKLKEADGQICELKYDKEIDLASVNLKKLKVKDLKKILSNWGEDNACKGCAEKSDFIKVVEELMPKYAPEAAKKRKTEL</sequence>
<dbReference type="AlphaFoldDB" id="A0A6J8D714"/>
<dbReference type="EMBL" id="CACVKT020006656">
    <property type="protein sequence ID" value="CAC5402934.1"/>
    <property type="molecule type" value="Genomic_DNA"/>
</dbReference>
<dbReference type="FunFam" id="1.10.225.10:FF:000003">
    <property type="entry name" value="Mesencephalic astrocyte-derived neurotrophic factor"/>
    <property type="match status" value="1"/>
</dbReference>
<dbReference type="GO" id="GO:0005615">
    <property type="term" value="C:extracellular space"/>
    <property type="evidence" value="ECO:0007669"/>
    <property type="project" value="TreeGrafter"/>
</dbReference>
<evidence type="ECO:0000256" key="7">
    <source>
        <dbReference type="ARBA" id="ARBA00032923"/>
    </source>
</evidence>
<comment type="similarity">
    <text evidence="2">Belongs to the ARMET family.</text>
</comment>
<dbReference type="InterPro" id="IPR019345">
    <property type="entry name" value="ARMET_C"/>
</dbReference>
<evidence type="ECO:0000256" key="5">
    <source>
        <dbReference type="ARBA" id="ARBA00022729"/>
    </source>
</evidence>
<evidence type="ECO:0000256" key="4">
    <source>
        <dbReference type="ARBA" id="ARBA00022525"/>
    </source>
</evidence>
<feature type="chain" id="PRO_5027076307" description="Mesencephalic astrocyte-derived neurotrophic factor homolog" evidence="9">
    <location>
        <begin position="24"/>
        <end position="183"/>
    </location>
</feature>
<evidence type="ECO:0000313" key="12">
    <source>
        <dbReference type="EMBL" id="CAC5402934.1"/>
    </source>
</evidence>
<keyword evidence="4" id="KW-0964">Secreted</keyword>
<organism evidence="12 13">
    <name type="scientific">Mytilus coruscus</name>
    <name type="common">Sea mussel</name>
    <dbReference type="NCBI Taxonomy" id="42192"/>
    <lineage>
        <taxon>Eukaryota</taxon>
        <taxon>Metazoa</taxon>
        <taxon>Spiralia</taxon>
        <taxon>Lophotrochozoa</taxon>
        <taxon>Mollusca</taxon>
        <taxon>Bivalvia</taxon>
        <taxon>Autobranchia</taxon>
        <taxon>Pteriomorphia</taxon>
        <taxon>Mytilida</taxon>
        <taxon>Mytiloidea</taxon>
        <taxon>Mytilidae</taxon>
        <taxon>Mytilinae</taxon>
        <taxon>Mytilus</taxon>
    </lineage>
</organism>
<dbReference type="FunFam" id="1.10.720.30:FF:000003">
    <property type="entry name" value="Mesencephalic astrocyte-derived neurotrophic factor"/>
    <property type="match status" value="1"/>
</dbReference>
<evidence type="ECO:0000256" key="3">
    <source>
        <dbReference type="ARBA" id="ARBA00014267"/>
    </source>
</evidence>
<dbReference type="PANTHER" id="PTHR12990">
    <property type="entry name" value="ARMET-LIKE PROTEIN"/>
    <property type="match status" value="1"/>
</dbReference>
<dbReference type="InterPro" id="IPR036361">
    <property type="entry name" value="SAP_dom_sf"/>
</dbReference>